<dbReference type="EMBL" id="JAJSPL020000001">
    <property type="protein sequence ID" value="KAK7749566.1"/>
    <property type="molecule type" value="Genomic_DNA"/>
</dbReference>
<proteinExistence type="predicted"/>
<feature type="compositionally biased region" description="Basic and acidic residues" evidence="2">
    <location>
        <begin position="1253"/>
        <end position="1266"/>
    </location>
</feature>
<dbReference type="Pfam" id="PF24883">
    <property type="entry name" value="NPHP3_N"/>
    <property type="match status" value="1"/>
</dbReference>
<evidence type="ECO:0000313" key="4">
    <source>
        <dbReference type="EMBL" id="KAK7749566.1"/>
    </source>
</evidence>
<keyword evidence="1" id="KW-0677">Repeat</keyword>
<dbReference type="Proteomes" id="UP001320245">
    <property type="component" value="Unassembled WGS sequence"/>
</dbReference>
<dbReference type="InterPro" id="IPR029058">
    <property type="entry name" value="AB_hydrolase_fold"/>
</dbReference>
<gene>
    <name evidence="4" type="ORF">SLS53_000142</name>
</gene>
<dbReference type="InterPro" id="IPR036770">
    <property type="entry name" value="Ankyrin_rpt-contain_sf"/>
</dbReference>
<dbReference type="PANTHER" id="PTHR10039">
    <property type="entry name" value="AMELOGENIN"/>
    <property type="match status" value="1"/>
</dbReference>
<reference evidence="4 5" key="1">
    <citation type="journal article" date="2023" name="PLoS ONE">
        <title>Cytospora paraplurivora sp. nov. isolated from orchards with fruit tree decline syndrome in Ontario, Canada.</title>
        <authorList>
            <person name="Ilyukhin E."/>
            <person name="Nguyen H.D.T."/>
            <person name="Castle A.J."/>
            <person name="Ellouze W."/>
        </authorList>
    </citation>
    <scope>NUCLEOTIDE SEQUENCE [LARGE SCALE GENOMIC DNA]</scope>
    <source>
        <strain evidence="4 5">FDS-564</strain>
    </source>
</reference>
<dbReference type="Gene3D" id="3.40.50.300">
    <property type="entry name" value="P-loop containing nucleotide triphosphate hydrolases"/>
    <property type="match status" value="1"/>
</dbReference>
<comment type="caution">
    <text evidence="4">The sequence shown here is derived from an EMBL/GenBank/DDBJ whole genome shotgun (WGS) entry which is preliminary data.</text>
</comment>
<dbReference type="Gene3D" id="3.40.50.1820">
    <property type="entry name" value="alpha/beta hydrolase"/>
    <property type="match status" value="1"/>
</dbReference>
<dbReference type="Gene3D" id="1.25.40.20">
    <property type="entry name" value="Ankyrin repeat-containing domain"/>
    <property type="match status" value="1"/>
</dbReference>
<protein>
    <recommendedName>
        <fullName evidence="3">Nephrocystin 3-like N-terminal domain-containing protein</fullName>
    </recommendedName>
</protein>
<evidence type="ECO:0000313" key="5">
    <source>
        <dbReference type="Proteomes" id="UP001320245"/>
    </source>
</evidence>
<keyword evidence="5" id="KW-1185">Reference proteome</keyword>
<dbReference type="InterPro" id="IPR027417">
    <property type="entry name" value="P-loop_NTPase"/>
</dbReference>
<feature type="region of interest" description="Disordered" evidence="2">
    <location>
        <begin position="1229"/>
        <end position="1279"/>
    </location>
</feature>
<evidence type="ECO:0000256" key="1">
    <source>
        <dbReference type="ARBA" id="ARBA00022737"/>
    </source>
</evidence>
<evidence type="ECO:0000259" key="3">
    <source>
        <dbReference type="Pfam" id="PF24883"/>
    </source>
</evidence>
<dbReference type="SUPFAM" id="SSF52540">
    <property type="entry name" value="P-loop containing nucleoside triphosphate hydrolases"/>
    <property type="match status" value="1"/>
</dbReference>
<name>A0AAN9UM42_9PEZI</name>
<dbReference type="SUPFAM" id="SSF53474">
    <property type="entry name" value="alpha/beta-Hydrolases"/>
    <property type="match status" value="1"/>
</dbReference>
<accession>A0AAN9UM42</accession>
<evidence type="ECO:0000256" key="2">
    <source>
        <dbReference type="SAM" id="MobiDB-lite"/>
    </source>
</evidence>
<organism evidence="4 5">
    <name type="scientific">Cytospora paraplurivora</name>
    <dbReference type="NCBI Taxonomy" id="2898453"/>
    <lineage>
        <taxon>Eukaryota</taxon>
        <taxon>Fungi</taxon>
        <taxon>Dikarya</taxon>
        <taxon>Ascomycota</taxon>
        <taxon>Pezizomycotina</taxon>
        <taxon>Sordariomycetes</taxon>
        <taxon>Sordariomycetidae</taxon>
        <taxon>Diaporthales</taxon>
        <taxon>Cytosporaceae</taxon>
        <taxon>Cytospora</taxon>
    </lineage>
</organism>
<sequence>MPLLPAKLVFRLRKCPNDVDSSTLTRLLSDALGDVAVEEINIQSLARDYGICNTTKTATLMFRKLPRLVTEQPKQTQWAISLDHLRGDTNKSPEDLVLDTHFQGFTPLNDVEPEKHEFDCIVVSGLASHPFGSWQPKGNEKNYMWVRDTLPRQLPNVKAILYGYDTTLVNNRSFQSIPEVAYTLIEHLMPTGWSSSEMKPLVFLAHSLGGIVLKQTLVTLAERGTTGEPVLQRVRGGILFGAPSQGMTQGPLLAMVEGQPNAQLVKDLAKGSPYLYGLDKQFSGIGSTRGMTFNWAYETKDSPTVEKRSDGTFARTGPRQVLVARESATRGLFGSSKDAIFSIDEDHSDMVKFQAGSSICEQIVLKRLSNICAAPQDRVGFSKTLDAASQGSRSDIPGGKVLLTEGWTMNDLLDAIGADELDGRFATVEDNSSRTFEWVFNPDKAPLFNWLQDENQSLFWINGKPGCGKSTLMRFIAKDHRTEEFLNLHHPISSSVDIKAHHFFHDRGTILQKSLEGLLRSILIQFIRTMPRLAWLLTPVLQNKMLSRDIWKISELQRCLYLLLNQNDHDVRVFLLLDALDEYDGQPDFICSFLKELVKPRDSRTTVKLLFSSRPWNIFLEQFQSAPQIKVQDYNSIDIRYYCENIVREAETAVRERLGPLIPEIVERSSGVFMWVKLIVQDLYMAAYQEQDTAQIQDLLQSLPSDLSDYYAAIIQKIDHDDRWDAYVIFQVAYMTSLAGEEYELVDLIYILAVSRCRSYHESKQKLEEIKAMLYPNPSSLKMLPFRATARVEVYGSGAGPREIERYLFKGADRAFVEQQIKRIHRCCGGLVQVLAPRNTPLQIDKFELDFKIIYQLDKYWGRDMPWHVQLGHQTVKEFMGTPDFKRLLLGDEAGSIHENGFTFAAKLFLTQTDKKNAPYACTRSELTTGRSMADFFKTIPGSAIQKLAYKHEPYTIEFNEMSPCGLMKPTGPLGLAVSYGLNLCLQDFGRADPNSLRETAEVLLKGLSKAHAHEPELHCSTVKLLVREGYVLDPDKEEFQDLMLIMGAKELINPGGEGAHLLTFYRYSYTRKMTCWNPWLGPYAKMKAVAMLEVGQDPNIPCAGIRLYPHGKVREESVQYRPIHVADAELAEALIRHGADVNLDDGSGNTALDWALAANDSPQGRKRRGLRHKLVEGVWGTSANYLGTLRKIMVLVRHGAVARTTSPEIWQQYVASCRQALVVATSSALPNDNIEPNENHGAGEQENDGEEVDSRDNESGSKEDNGENEMELESSLEELEKHLATLNISADKETASVTEVTGTKKVAQSRASRIFRWKSG</sequence>
<dbReference type="SUPFAM" id="SSF48403">
    <property type="entry name" value="Ankyrin repeat"/>
    <property type="match status" value="1"/>
</dbReference>
<feature type="compositionally biased region" description="Acidic residues" evidence="2">
    <location>
        <begin position="1267"/>
        <end position="1278"/>
    </location>
</feature>
<feature type="domain" description="Nephrocystin 3-like N-terminal" evidence="3">
    <location>
        <begin position="435"/>
        <end position="614"/>
    </location>
</feature>
<dbReference type="InterPro" id="IPR056884">
    <property type="entry name" value="NPHP3-like_N"/>
</dbReference>
<dbReference type="PANTHER" id="PTHR10039:SF5">
    <property type="entry name" value="NACHT DOMAIN-CONTAINING PROTEIN"/>
    <property type="match status" value="1"/>
</dbReference>